<dbReference type="EMBL" id="JAAAJA010000522">
    <property type="protein sequence ID" value="KAG0252403.1"/>
    <property type="molecule type" value="Genomic_DNA"/>
</dbReference>
<feature type="compositionally biased region" description="Polar residues" evidence="1">
    <location>
        <begin position="296"/>
        <end position="307"/>
    </location>
</feature>
<feature type="region of interest" description="Disordered" evidence="1">
    <location>
        <begin position="246"/>
        <end position="282"/>
    </location>
</feature>
<feature type="compositionally biased region" description="Basic and acidic residues" evidence="1">
    <location>
        <begin position="210"/>
        <end position="224"/>
    </location>
</feature>
<dbReference type="AlphaFoldDB" id="A0A9P6PR97"/>
<feature type="region of interest" description="Disordered" evidence="1">
    <location>
        <begin position="160"/>
        <end position="224"/>
    </location>
</feature>
<feature type="compositionally biased region" description="Polar residues" evidence="1">
    <location>
        <begin position="315"/>
        <end position="326"/>
    </location>
</feature>
<evidence type="ECO:0000256" key="1">
    <source>
        <dbReference type="SAM" id="MobiDB-lite"/>
    </source>
</evidence>
<accession>A0A9P6PR97</accession>
<feature type="compositionally biased region" description="Low complexity" evidence="1">
    <location>
        <begin position="26"/>
        <end position="43"/>
    </location>
</feature>
<gene>
    <name evidence="2" type="ORF">BG011_006999</name>
</gene>
<evidence type="ECO:0000313" key="3">
    <source>
        <dbReference type="Proteomes" id="UP000726737"/>
    </source>
</evidence>
<dbReference type="OrthoDB" id="2425461at2759"/>
<reference evidence="2" key="1">
    <citation type="journal article" date="2020" name="Fungal Divers.">
        <title>Resolving the Mortierellaceae phylogeny through synthesis of multi-gene phylogenetics and phylogenomics.</title>
        <authorList>
            <person name="Vandepol N."/>
            <person name="Liber J."/>
            <person name="Desiro A."/>
            <person name="Na H."/>
            <person name="Kennedy M."/>
            <person name="Barry K."/>
            <person name="Grigoriev I.V."/>
            <person name="Miller A.N."/>
            <person name="O'Donnell K."/>
            <person name="Stajich J.E."/>
            <person name="Bonito G."/>
        </authorList>
    </citation>
    <scope>NUCLEOTIDE SEQUENCE</scope>
    <source>
        <strain evidence="2">KOD948</strain>
    </source>
</reference>
<organism evidence="2 3">
    <name type="scientific">Mortierella polycephala</name>
    <dbReference type="NCBI Taxonomy" id="41804"/>
    <lineage>
        <taxon>Eukaryota</taxon>
        <taxon>Fungi</taxon>
        <taxon>Fungi incertae sedis</taxon>
        <taxon>Mucoromycota</taxon>
        <taxon>Mortierellomycotina</taxon>
        <taxon>Mortierellomycetes</taxon>
        <taxon>Mortierellales</taxon>
        <taxon>Mortierellaceae</taxon>
        <taxon>Mortierella</taxon>
    </lineage>
</organism>
<dbReference type="Proteomes" id="UP000726737">
    <property type="component" value="Unassembled WGS sequence"/>
</dbReference>
<feature type="region of interest" description="Disordered" evidence="1">
    <location>
        <begin position="1"/>
        <end position="53"/>
    </location>
</feature>
<feature type="region of interest" description="Disordered" evidence="1">
    <location>
        <begin position="296"/>
        <end position="326"/>
    </location>
</feature>
<comment type="caution">
    <text evidence="2">The sequence shown here is derived from an EMBL/GenBank/DDBJ whole genome shotgun (WGS) entry which is preliminary data.</text>
</comment>
<evidence type="ECO:0000313" key="2">
    <source>
        <dbReference type="EMBL" id="KAG0252403.1"/>
    </source>
</evidence>
<feature type="compositionally biased region" description="Polar residues" evidence="1">
    <location>
        <begin position="181"/>
        <end position="202"/>
    </location>
</feature>
<keyword evidence="3" id="KW-1185">Reference proteome</keyword>
<sequence length="374" mass="41461">MTGTRITTINVNGAYRENGALSPPANTNGTQTQHHLNNHNNPNSGLRRFPSIGNTKKLSVENTTLRAKITELERYLTGLKEELILAHRQIHAKRLEVKIAEERKAVEIHELGQHIQRCEFELGAKVVECEGLQAQLEEKIKEQMAKVKQIDLLDAELREARGEHKNESSGQSPDDAEQQEQGDNAYQTPSDTTTIADGSVVQTDADEQDNDKVKTMPDENMRKDAQIKELLEKVDRLGSEMLNLEREKARLERPPTPSPDDDDASPTNTSTPKRRGSTLDDLVPITAEAIIAATTVHSASTDSTAQSDQDRPILGSTTESSTNSVGYNFAAEHPKLLAKYQALRMQHAQVSEYLDSLESENRDLKVQLLGVSSI</sequence>
<protein>
    <submittedName>
        <fullName evidence="2">Uncharacterized protein</fullName>
    </submittedName>
</protein>
<name>A0A9P6PR97_9FUNG</name>
<proteinExistence type="predicted"/>
<feature type="compositionally biased region" description="Polar residues" evidence="1">
    <location>
        <begin position="1"/>
        <end position="11"/>
    </location>
</feature>